<accession>A0AAD5XJI0</accession>
<gene>
    <name evidence="2" type="ORF">HK100_009016</name>
</gene>
<dbReference type="PANTHER" id="PTHR43433">
    <property type="entry name" value="HYDROLASE, ALPHA/BETA FOLD FAMILY PROTEIN"/>
    <property type="match status" value="1"/>
</dbReference>
<dbReference type="InterPro" id="IPR050471">
    <property type="entry name" value="AB_hydrolase"/>
</dbReference>
<keyword evidence="3" id="KW-1185">Reference proteome</keyword>
<sequence length="530" mass="58810">MPIARVAETYGQEPLDLYYEVHGRGPNRVVLIGGFGNICHQWDLQVDSFMEEPDVYSVCIFDNRGGGFSSSPKGRYKTHEMAQDVKELMDLLGWRRFHVVGLSMGGMIAQELALLCLSRVISLTLESTFAYFNGLPIKGYLNMVVSQPPVTSIADFAANVVNGLLFPKEWLDLPAPSESGHKTNRENMIEFMQARFEKTGFQNKAGRASQQSAVITHSVSPKRLALIKHSQMPVLVITGTQDNVIIQPTSSRYLARHLGGRMEIFEGAGHAIRLQFPERHNALLKAHILGAVRKERDRLDDRVRSELTVLRGQCGGSVYEARAKKIRETLEEEWRQNGGRHHFVVVHRGIFNNVRRMSTGRRLSLHQSLSSLRRRKSRASNISVDNDLASGRASQTAGINVSLTSLRASLHDLFAPAEVIRNGPSENSTEGLSTVEHPNSSTFFSWLFPGSMPLVTVERDVVVEPIEFASSAFMRNEIPSPPTYFSTIPVTDSNSLPSAEIHIRRGYFGTALTTLRAVRVGFTALAGGNA</sequence>
<feature type="domain" description="AB hydrolase-1" evidence="1">
    <location>
        <begin position="28"/>
        <end position="272"/>
    </location>
</feature>
<dbReference type="Pfam" id="PF00561">
    <property type="entry name" value="Abhydrolase_1"/>
    <property type="match status" value="1"/>
</dbReference>
<dbReference type="SUPFAM" id="SSF53474">
    <property type="entry name" value="alpha/beta-Hydrolases"/>
    <property type="match status" value="1"/>
</dbReference>
<dbReference type="EMBL" id="JADGJH010000451">
    <property type="protein sequence ID" value="KAJ3128745.1"/>
    <property type="molecule type" value="Genomic_DNA"/>
</dbReference>
<dbReference type="Proteomes" id="UP001211907">
    <property type="component" value="Unassembled WGS sequence"/>
</dbReference>
<dbReference type="InterPro" id="IPR029058">
    <property type="entry name" value="AB_hydrolase_fold"/>
</dbReference>
<protein>
    <recommendedName>
        <fullName evidence="1">AB hydrolase-1 domain-containing protein</fullName>
    </recommendedName>
</protein>
<dbReference type="InterPro" id="IPR000073">
    <property type="entry name" value="AB_hydrolase_1"/>
</dbReference>
<evidence type="ECO:0000313" key="2">
    <source>
        <dbReference type="EMBL" id="KAJ3128745.1"/>
    </source>
</evidence>
<name>A0AAD5XJI0_9FUNG</name>
<evidence type="ECO:0000259" key="1">
    <source>
        <dbReference type="Pfam" id="PF00561"/>
    </source>
</evidence>
<evidence type="ECO:0000313" key="3">
    <source>
        <dbReference type="Proteomes" id="UP001211907"/>
    </source>
</evidence>
<organism evidence="2 3">
    <name type="scientific">Physocladia obscura</name>
    <dbReference type="NCBI Taxonomy" id="109957"/>
    <lineage>
        <taxon>Eukaryota</taxon>
        <taxon>Fungi</taxon>
        <taxon>Fungi incertae sedis</taxon>
        <taxon>Chytridiomycota</taxon>
        <taxon>Chytridiomycota incertae sedis</taxon>
        <taxon>Chytridiomycetes</taxon>
        <taxon>Chytridiales</taxon>
        <taxon>Chytriomycetaceae</taxon>
        <taxon>Physocladia</taxon>
    </lineage>
</organism>
<comment type="caution">
    <text evidence="2">The sequence shown here is derived from an EMBL/GenBank/DDBJ whole genome shotgun (WGS) entry which is preliminary data.</text>
</comment>
<dbReference type="AlphaFoldDB" id="A0AAD5XJI0"/>
<proteinExistence type="predicted"/>
<dbReference type="Gene3D" id="3.40.50.1820">
    <property type="entry name" value="alpha/beta hydrolase"/>
    <property type="match status" value="1"/>
</dbReference>
<dbReference type="PANTHER" id="PTHR43433:SF5">
    <property type="entry name" value="AB HYDROLASE-1 DOMAIN-CONTAINING PROTEIN"/>
    <property type="match status" value="1"/>
</dbReference>
<reference evidence="2" key="1">
    <citation type="submission" date="2020-05" db="EMBL/GenBank/DDBJ databases">
        <title>Phylogenomic resolution of chytrid fungi.</title>
        <authorList>
            <person name="Stajich J.E."/>
            <person name="Amses K."/>
            <person name="Simmons R."/>
            <person name="Seto K."/>
            <person name="Myers J."/>
            <person name="Bonds A."/>
            <person name="Quandt C.A."/>
            <person name="Barry K."/>
            <person name="Liu P."/>
            <person name="Grigoriev I."/>
            <person name="Longcore J.E."/>
            <person name="James T.Y."/>
        </authorList>
    </citation>
    <scope>NUCLEOTIDE SEQUENCE</scope>
    <source>
        <strain evidence="2">JEL0513</strain>
    </source>
</reference>